<evidence type="ECO:0000313" key="7">
    <source>
        <dbReference type="EMBL" id="SSW90886.1"/>
    </source>
</evidence>
<dbReference type="EMBL" id="QRDT01000009">
    <property type="protein sequence ID" value="RED35196.1"/>
    <property type="molecule type" value="Genomic_DNA"/>
</dbReference>
<evidence type="ECO:0000256" key="3">
    <source>
        <dbReference type="SAM" id="MobiDB-lite"/>
    </source>
</evidence>
<proteinExistence type="inferred from homology"/>
<sequence>MPVRWCVVFAGTHAKGGVCRRRMPTFRRLTSALGLLAALTVSAVADADVENLPDGAADEQAGNPASAVALSASTGQPSSTPQDDDELPPLVFDRVAARPLTVADLPPANVLQGGRAPAPQVRAVFGRDWQAGRETYRPIVEREAAAWGVPAALLDSVMAVESGYNPGAVGMDGEIGLMQVMPATARMLGFSGTVADLAVPEVNIHYGAKYLAGAWRKASEDICTAAMKYRAGHGETRFSVLSVEYCIRVRSHLAARGVAVHGQVPTPTFGAAMAGRGSLRRPLSGGSVNFAELNTLLRGLAARPAPVR</sequence>
<organism evidence="7 8">
    <name type="scientific">Rhodopseudomonas pentothenatexigens</name>
    <dbReference type="NCBI Taxonomy" id="999699"/>
    <lineage>
        <taxon>Bacteria</taxon>
        <taxon>Pseudomonadati</taxon>
        <taxon>Pseudomonadota</taxon>
        <taxon>Alphaproteobacteria</taxon>
        <taxon>Hyphomicrobiales</taxon>
        <taxon>Nitrobacteraceae</taxon>
        <taxon>Rhodopseudomonas</taxon>
    </lineage>
</organism>
<evidence type="ECO:0000313" key="8">
    <source>
        <dbReference type="Proteomes" id="UP000252631"/>
    </source>
</evidence>
<keyword evidence="9" id="KW-1185">Reference proteome</keyword>
<dbReference type="AlphaFoldDB" id="A0A336JRH9"/>
<dbReference type="EMBL" id="UFQQ01000009">
    <property type="protein sequence ID" value="SSW90886.1"/>
    <property type="molecule type" value="Genomic_DNA"/>
</dbReference>
<dbReference type="Proteomes" id="UP000256343">
    <property type="component" value="Unassembled WGS sequence"/>
</dbReference>
<feature type="compositionally biased region" description="Polar residues" evidence="3">
    <location>
        <begin position="71"/>
        <end position="81"/>
    </location>
</feature>
<reference evidence="7 8" key="1">
    <citation type="submission" date="2017-08" db="EMBL/GenBank/DDBJ databases">
        <authorList>
            <person name="de Groot N.N."/>
        </authorList>
    </citation>
    <scope>NUCLEOTIDE SEQUENCE [LARGE SCALE GENOMIC DNA]</scope>
    <source>
        <strain evidence="7 8">JA575</strain>
    </source>
</reference>
<comment type="similarity">
    <text evidence="1">Belongs to the transglycosylase Slt family.</text>
</comment>
<reference evidence="6 9" key="2">
    <citation type="submission" date="2018-07" db="EMBL/GenBank/DDBJ databases">
        <title>Genomic Encyclopedia of Archaeal and Bacterial Type Strains, Phase II (KMG-II): from individual species to whole genera.</title>
        <authorList>
            <person name="Goeker M."/>
        </authorList>
    </citation>
    <scope>NUCLEOTIDE SEQUENCE [LARGE SCALE GENOMIC DNA]</scope>
    <source>
        <strain evidence="6 9">JA575</strain>
    </source>
</reference>
<accession>A0A336JRH9</accession>
<protein>
    <submittedName>
        <fullName evidence="7">Soluble lytic murein transglycosylase-like protein</fullName>
    </submittedName>
</protein>
<name>A0A336JRH9_9BRAD</name>
<evidence type="ECO:0000256" key="1">
    <source>
        <dbReference type="ARBA" id="ARBA00007734"/>
    </source>
</evidence>
<evidence type="ECO:0000313" key="9">
    <source>
        <dbReference type="Proteomes" id="UP000256343"/>
    </source>
</evidence>
<keyword evidence="4" id="KW-0732">Signal</keyword>
<comment type="similarity">
    <text evidence="2">Belongs to the virb1 family.</text>
</comment>
<evidence type="ECO:0000259" key="5">
    <source>
        <dbReference type="Pfam" id="PF01464"/>
    </source>
</evidence>
<feature type="domain" description="Transglycosylase SLT" evidence="5">
    <location>
        <begin position="141"/>
        <end position="238"/>
    </location>
</feature>
<dbReference type="PANTHER" id="PTHR37423:SF2">
    <property type="entry name" value="MEMBRANE-BOUND LYTIC MUREIN TRANSGLYCOSYLASE C"/>
    <property type="match status" value="1"/>
</dbReference>
<dbReference type="InterPro" id="IPR023346">
    <property type="entry name" value="Lysozyme-like_dom_sf"/>
</dbReference>
<feature type="signal peptide" evidence="4">
    <location>
        <begin position="1"/>
        <end position="47"/>
    </location>
</feature>
<feature type="region of interest" description="Disordered" evidence="3">
    <location>
        <begin position="54"/>
        <end position="87"/>
    </location>
</feature>
<dbReference type="Proteomes" id="UP000252631">
    <property type="component" value="Unassembled WGS sequence"/>
</dbReference>
<feature type="chain" id="PRO_5016353076" evidence="4">
    <location>
        <begin position="48"/>
        <end position="308"/>
    </location>
</feature>
<dbReference type="InterPro" id="IPR008258">
    <property type="entry name" value="Transglycosylase_SLT_dom_1"/>
</dbReference>
<gene>
    <name evidence="6" type="ORF">BJ125_10940</name>
    <name evidence="7" type="ORF">SAMN05892882_10940</name>
</gene>
<dbReference type="SUPFAM" id="SSF53955">
    <property type="entry name" value="Lysozyme-like"/>
    <property type="match status" value="1"/>
</dbReference>
<evidence type="ECO:0000256" key="4">
    <source>
        <dbReference type="SAM" id="SignalP"/>
    </source>
</evidence>
<dbReference type="PANTHER" id="PTHR37423">
    <property type="entry name" value="SOLUBLE LYTIC MUREIN TRANSGLYCOSYLASE-RELATED"/>
    <property type="match status" value="1"/>
</dbReference>
<dbReference type="Gene3D" id="1.10.530.10">
    <property type="match status" value="1"/>
</dbReference>
<evidence type="ECO:0000313" key="6">
    <source>
        <dbReference type="EMBL" id="RED35196.1"/>
    </source>
</evidence>
<evidence type="ECO:0000256" key="2">
    <source>
        <dbReference type="ARBA" id="ARBA00009387"/>
    </source>
</evidence>
<dbReference type="Pfam" id="PF01464">
    <property type="entry name" value="SLT"/>
    <property type="match status" value="1"/>
</dbReference>